<gene>
    <name evidence="2" type="ORF">BJX66DRAFT_98834</name>
</gene>
<evidence type="ECO:0000313" key="2">
    <source>
        <dbReference type="EMBL" id="KAL2800736.1"/>
    </source>
</evidence>
<name>A0ABR4GNZ7_9EURO</name>
<feature type="transmembrane region" description="Helical" evidence="1">
    <location>
        <begin position="31"/>
        <end position="56"/>
    </location>
</feature>
<protein>
    <submittedName>
        <fullName evidence="2">Uncharacterized protein</fullName>
    </submittedName>
</protein>
<dbReference type="EMBL" id="JBFTWV010000002">
    <property type="protein sequence ID" value="KAL2800736.1"/>
    <property type="molecule type" value="Genomic_DNA"/>
</dbReference>
<organism evidence="2 3">
    <name type="scientific">Aspergillus keveii</name>
    <dbReference type="NCBI Taxonomy" id="714993"/>
    <lineage>
        <taxon>Eukaryota</taxon>
        <taxon>Fungi</taxon>
        <taxon>Dikarya</taxon>
        <taxon>Ascomycota</taxon>
        <taxon>Pezizomycotina</taxon>
        <taxon>Eurotiomycetes</taxon>
        <taxon>Eurotiomycetidae</taxon>
        <taxon>Eurotiales</taxon>
        <taxon>Aspergillaceae</taxon>
        <taxon>Aspergillus</taxon>
        <taxon>Aspergillus subgen. Nidulantes</taxon>
    </lineage>
</organism>
<keyword evidence="3" id="KW-1185">Reference proteome</keyword>
<keyword evidence="1" id="KW-1133">Transmembrane helix</keyword>
<evidence type="ECO:0000256" key="1">
    <source>
        <dbReference type="SAM" id="Phobius"/>
    </source>
</evidence>
<evidence type="ECO:0000313" key="3">
    <source>
        <dbReference type="Proteomes" id="UP001610563"/>
    </source>
</evidence>
<keyword evidence="1" id="KW-0812">Transmembrane</keyword>
<sequence>MRSHPRRRRRSRATVSWDRRASLSRRCTVDLFYFLGFFIVSVCSLLLHDLMGFVSVNYVTWASAFQNLVVAMESNLRIFLFLSHLSLLAANVLGRNKWPSPLLSSRGILQSSFLTSLLP</sequence>
<proteinExistence type="predicted"/>
<feature type="transmembrane region" description="Helical" evidence="1">
    <location>
        <begin position="76"/>
        <end position="94"/>
    </location>
</feature>
<accession>A0ABR4GNZ7</accession>
<reference evidence="2 3" key="1">
    <citation type="submission" date="2024-07" db="EMBL/GenBank/DDBJ databases">
        <title>Section-level genome sequencing and comparative genomics of Aspergillus sections Usti and Cavernicolus.</title>
        <authorList>
            <consortium name="Lawrence Berkeley National Laboratory"/>
            <person name="Nybo J.L."/>
            <person name="Vesth T.C."/>
            <person name="Theobald S."/>
            <person name="Frisvad J.C."/>
            <person name="Larsen T.O."/>
            <person name="Kjaerboelling I."/>
            <person name="Rothschild-Mancinelli K."/>
            <person name="Lyhne E.K."/>
            <person name="Kogle M.E."/>
            <person name="Barry K."/>
            <person name="Clum A."/>
            <person name="Na H."/>
            <person name="Ledsgaard L."/>
            <person name="Lin J."/>
            <person name="Lipzen A."/>
            <person name="Kuo A."/>
            <person name="Riley R."/>
            <person name="Mondo S."/>
            <person name="Labutti K."/>
            <person name="Haridas S."/>
            <person name="Pangalinan J."/>
            <person name="Salamov A.A."/>
            <person name="Simmons B.A."/>
            <person name="Magnuson J.K."/>
            <person name="Chen J."/>
            <person name="Drula E."/>
            <person name="Henrissat B."/>
            <person name="Wiebenga A."/>
            <person name="Lubbers R.J."/>
            <person name="Gomes A.C."/>
            <person name="Makela M.R."/>
            <person name="Stajich J."/>
            <person name="Grigoriev I.V."/>
            <person name="Mortensen U.H."/>
            <person name="De Vries R.P."/>
            <person name="Baker S.E."/>
            <person name="Andersen M.R."/>
        </authorList>
    </citation>
    <scope>NUCLEOTIDE SEQUENCE [LARGE SCALE GENOMIC DNA]</scope>
    <source>
        <strain evidence="2 3">CBS 209.92</strain>
    </source>
</reference>
<keyword evidence="1" id="KW-0472">Membrane</keyword>
<comment type="caution">
    <text evidence="2">The sequence shown here is derived from an EMBL/GenBank/DDBJ whole genome shotgun (WGS) entry which is preliminary data.</text>
</comment>
<dbReference type="Proteomes" id="UP001610563">
    <property type="component" value="Unassembled WGS sequence"/>
</dbReference>